<organism evidence="7 8">
    <name type="scientific">Fonsecaea pedrosoi CBS 271.37</name>
    <dbReference type="NCBI Taxonomy" id="1442368"/>
    <lineage>
        <taxon>Eukaryota</taxon>
        <taxon>Fungi</taxon>
        <taxon>Dikarya</taxon>
        <taxon>Ascomycota</taxon>
        <taxon>Pezizomycotina</taxon>
        <taxon>Eurotiomycetes</taxon>
        <taxon>Chaetothyriomycetidae</taxon>
        <taxon>Chaetothyriales</taxon>
        <taxon>Herpotrichiellaceae</taxon>
        <taxon>Fonsecaea</taxon>
    </lineage>
</organism>
<dbReference type="Gene3D" id="1.10.1040.10">
    <property type="entry name" value="N-(1-d-carboxylethyl)-l-norvaline Dehydrogenase, domain 2"/>
    <property type="match status" value="1"/>
</dbReference>
<dbReference type="Proteomes" id="UP000053029">
    <property type="component" value="Unassembled WGS sequence"/>
</dbReference>
<gene>
    <name evidence="7" type="ORF">Z517_05112</name>
</gene>
<evidence type="ECO:0000256" key="1">
    <source>
        <dbReference type="ARBA" id="ARBA00009463"/>
    </source>
</evidence>
<feature type="domain" description="3-hydroxyacyl-CoA dehydrogenase NAD binding" evidence="6">
    <location>
        <begin position="166"/>
        <end position="228"/>
    </location>
</feature>
<keyword evidence="4" id="KW-0812">Transmembrane</keyword>
<dbReference type="InterPro" id="IPR036291">
    <property type="entry name" value="NAD(P)-bd_dom_sf"/>
</dbReference>
<protein>
    <recommendedName>
        <fullName evidence="9">3-hydroxyacyl-CoA dehydrogenase NAD binding domain-containing protein</fullName>
    </recommendedName>
</protein>
<dbReference type="AlphaFoldDB" id="A0A0D2GU43"/>
<dbReference type="PANTHER" id="PTHR48075:SF1">
    <property type="entry name" value="LAMBDA-CRYSTALLIN HOMOLOG"/>
    <property type="match status" value="1"/>
</dbReference>
<keyword evidence="4" id="KW-0472">Membrane</keyword>
<dbReference type="InterPro" id="IPR006108">
    <property type="entry name" value="3HC_DH_C"/>
</dbReference>
<feature type="transmembrane region" description="Helical" evidence="4">
    <location>
        <begin position="21"/>
        <end position="41"/>
    </location>
</feature>
<keyword evidence="4" id="KW-1133">Transmembrane helix</keyword>
<dbReference type="VEuPathDB" id="FungiDB:Z517_05112"/>
<proteinExistence type="inferred from homology"/>
<evidence type="ECO:0000256" key="4">
    <source>
        <dbReference type="SAM" id="Phobius"/>
    </source>
</evidence>
<dbReference type="Pfam" id="PF02737">
    <property type="entry name" value="3HCDH_N"/>
    <property type="match status" value="2"/>
</dbReference>
<dbReference type="GeneID" id="25304602"/>
<feature type="domain" description="3-hydroxyacyl-CoA dehydrogenase C-terminal" evidence="5">
    <location>
        <begin position="242"/>
        <end position="309"/>
    </location>
</feature>
<dbReference type="InterPro" id="IPR008927">
    <property type="entry name" value="6-PGluconate_DH-like_C_sf"/>
</dbReference>
<feature type="domain" description="3-hydroxyacyl-CoA dehydrogenase NAD binding" evidence="6">
    <location>
        <begin position="21"/>
        <end position="152"/>
    </location>
</feature>
<dbReference type="InterPro" id="IPR006176">
    <property type="entry name" value="3-OHacyl-CoA_DH_NAD-bd"/>
</dbReference>
<dbReference type="InterPro" id="IPR013328">
    <property type="entry name" value="6PGD_dom2"/>
</dbReference>
<dbReference type="GO" id="GO:0050104">
    <property type="term" value="F:L-gulonate 3-dehydrogenase activity"/>
    <property type="evidence" value="ECO:0007669"/>
    <property type="project" value="TreeGrafter"/>
</dbReference>
<reference evidence="7 8" key="1">
    <citation type="submission" date="2015-01" db="EMBL/GenBank/DDBJ databases">
        <title>The Genome Sequence of Fonsecaea pedrosoi CBS 271.37.</title>
        <authorList>
            <consortium name="The Broad Institute Genomics Platform"/>
            <person name="Cuomo C."/>
            <person name="de Hoog S."/>
            <person name="Gorbushina A."/>
            <person name="Stielow B."/>
            <person name="Teixiera M."/>
            <person name="Abouelleil A."/>
            <person name="Chapman S.B."/>
            <person name="Priest M."/>
            <person name="Young S.K."/>
            <person name="Wortman J."/>
            <person name="Nusbaum C."/>
            <person name="Birren B."/>
        </authorList>
    </citation>
    <scope>NUCLEOTIDE SEQUENCE [LARGE SCALE GENOMIC DNA]</scope>
    <source>
        <strain evidence="7 8">CBS 271.37</strain>
    </source>
</reference>
<dbReference type="STRING" id="1442368.A0A0D2GU43"/>
<dbReference type="Pfam" id="PF00725">
    <property type="entry name" value="3HCDH"/>
    <property type="match status" value="1"/>
</dbReference>
<dbReference type="OrthoDB" id="2021159at2759"/>
<dbReference type="SUPFAM" id="SSF51735">
    <property type="entry name" value="NAD(P)-binding Rossmann-fold domains"/>
    <property type="match status" value="1"/>
</dbReference>
<feature type="compositionally biased region" description="Polar residues" evidence="3">
    <location>
        <begin position="152"/>
        <end position="176"/>
    </location>
</feature>
<sequence>MADSQQQQQPSESAPPHGSEHIALIGVGAIGISFLALHLTYTAARVSVFDPRPDLKEHVAAILPLYLPSTSQSSASPESSGISVEQLTVSGRLRFCSTLRDAVQHATIVQEQGPEHLPFKQRTWSEVLRYVSAETHLWSSTSGIPASQQLAHLTTSTSSSQGDVGTTTTAAASNSDLSDETIASARSRLLIVHPFNPPHLMPLLELVPSPHTSPAATGFAKTYFGSLGSIHRPITIHKETPGFVANRLSFILFREACRLVASGVCTARDLDEIVRASLGPRWAVAGPFQMYNFGGGARGMRGFLDNIGEAIDAVWSDDAEKVSMRDDDDSGWKDVVVEQTATAYGMPSAEDIRRRDRGLKAVVRVQEELEREQEQEQGQDA</sequence>
<evidence type="ECO:0000313" key="7">
    <source>
        <dbReference type="EMBL" id="KIW82085.1"/>
    </source>
</evidence>
<evidence type="ECO:0000313" key="8">
    <source>
        <dbReference type="Proteomes" id="UP000053029"/>
    </source>
</evidence>
<name>A0A0D2GU43_9EURO</name>
<dbReference type="Gene3D" id="3.40.50.720">
    <property type="entry name" value="NAD(P)-binding Rossmann-like Domain"/>
    <property type="match status" value="1"/>
</dbReference>
<evidence type="ECO:0000259" key="6">
    <source>
        <dbReference type="Pfam" id="PF02737"/>
    </source>
</evidence>
<comment type="similarity">
    <text evidence="1">Belongs to the 3-hydroxyacyl-CoA dehydrogenase family.</text>
</comment>
<dbReference type="GO" id="GO:0006631">
    <property type="term" value="P:fatty acid metabolic process"/>
    <property type="evidence" value="ECO:0007669"/>
    <property type="project" value="InterPro"/>
</dbReference>
<evidence type="ECO:0000259" key="5">
    <source>
        <dbReference type="Pfam" id="PF00725"/>
    </source>
</evidence>
<dbReference type="GO" id="GO:0070403">
    <property type="term" value="F:NAD+ binding"/>
    <property type="evidence" value="ECO:0007669"/>
    <property type="project" value="InterPro"/>
</dbReference>
<dbReference type="EMBL" id="KN846971">
    <property type="protein sequence ID" value="KIW82085.1"/>
    <property type="molecule type" value="Genomic_DNA"/>
</dbReference>
<dbReference type="SUPFAM" id="SSF48179">
    <property type="entry name" value="6-phosphogluconate dehydrogenase C-terminal domain-like"/>
    <property type="match status" value="1"/>
</dbReference>
<keyword evidence="2" id="KW-0560">Oxidoreductase</keyword>
<evidence type="ECO:0000256" key="3">
    <source>
        <dbReference type="SAM" id="MobiDB-lite"/>
    </source>
</evidence>
<dbReference type="PANTHER" id="PTHR48075">
    <property type="entry name" value="3-HYDROXYACYL-COA DEHYDROGENASE FAMILY PROTEIN"/>
    <property type="match status" value="1"/>
</dbReference>
<evidence type="ECO:0000256" key="2">
    <source>
        <dbReference type="ARBA" id="ARBA00023002"/>
    </source>
</evidence>
<accession>A0A0D2GU43</accession>
<dbReference type="RefSeq" id="XP_013285893.1">
    <property type="nucleotide sequence ID" value="XM_013430439.1"/>
</dbReference>
<keyword evidence="8" id="KW-1185">Reference proteome</keyword>
<dbReference type="HOGENOM" id="CLU_009834_0_1_1"/>
<evidence type="ECO:0008006" key="9">
    <source>
        <dbReference type="Google" id="ProtNLM"/>
    </source>
</evidence>
<feature type="region of interest" description="Disordered" evidence="3">
    <location>
        <begin position="152"/>
        <end position="177"/>
    </location>
</feature>